<feature type="binding site" description="distal binding residue" evidence="5">
    <location>
        <position position="116"/>
    </location>
    <ligand>
        <name>heme</name>
        <dbReference type="ChEBI" id="CHEBI:30413"/>
    </ligand>
    <ligandPart>
        <name>Fe</name>
        <dbReference type="ChEBI" id="CHEBI:18248"/>
    </ligandPart>
</feature>
<keyword evidence="1" id="KW-0813">Transport</keyword>
<evidence type="ECO:0000256" key="4">
    <source>
        <dbReference type="ARBA" id="ARBA00023004"/>
    </source>
</evidence>
<dbReference type="InterPro" id="IPR001486">
    <property type="entry name" value="Hemoglobin_trunc"/>
</dbReference>
<proteinExistence type="predicted"/>
<evidence type="ECO:0000256" key="3">
    <source>
        <dbReference type="ARBA" id="ARBA00022723"/>
    </source>
</evidence>
<sequence>MCVVPIVALALVQTAGSAEPRADGAHGVVAASTTTQAADPAPAHPELRAVFEAFGGKPGLDALMEDFMVLLLADEQLNPFFAYVDQAAVKKHLADQFCVILGGDCTYTGRDMREAHALFEIREAEFNRLVELLQAAMERRGVPFAAQNRLLAVLAPMQRDVVNK</sequence>
<name>A0A7W8D550_9GAMM</name>
<protein>
    <submittedName>
        <fullName evidence="6">Hemoglobin</fullName>
    </submittedName>
</protein>
<keyword evidence="4 5" id="KW-0408">Iron</keyword>
<accession>A0A7W8D550</accession>
<dbReference type="RefSeq" id="WP_183960609.1">
    <property type="nucleotide sequence ID" value="NZ_JACHHP010000002.1"/>
</dbReference>
<dbReference type="Pfam" id="PF01152">
    <property type="entry name" value="Bac_globin"/>
    <property type="match status" value="1"/>
</dbReference>
<reference evidence="6 7" key="1">
    <citation type="submission" date="2020-08" db="EMBL/GenBank/DDBJ databases">
        <title>Genomic Encyclopedia of Type Strains, Phase IV (KMG-IV): sequencing the most valuable type-strain genomes for metagenomic binning, comparative biology and taxonomic classification.</title>
        <authorList>
            <person name="Goeker M."/>
        </authorList>
    </citation>
    <scope>NUCLEOTIDE SEQUENCE [LARGE SCALE GENOMIC DNA]</scope>
    <source>
        <strain evidence="6 7">DSM 24163</strain>
    </source>
</reference>
<dbReference type="CDD" id="cd00454">
    <property type="entry name" value="TrHb1_N"/>
    <property type="match status" value="1"/>
</dbReference>
<dbReference type="GO" id="GO:0019825">
    <property type="term" value="F:oxygen binding"/>
    <property type="evidence" value="ECO:0007669"/>
    <property type="project" value="InterPro"/>
</dbReference>
<dbReference type="GO" id="GO:0020037">
    <property type="term" value="F:heme binding"/>
    <property type="evidence" value="ECO:0007669"/>
    <property type="project" value="InterPro"/>
</dbReference>
<evidence type="ECO:0000256" key="2">
    <source>
        <dbReference type="ARBA" id="ARBA00022617"/>
    </source>
</evidence>
<dbReference type="GO" id="GO:0046872">
    <property type="term" value="F:metal ion binding"/>
    <property type="evidence" value="ECO:0007669"/>
    <property type="project" value="UniProtKB-KW"/>
</dbReference>
<dbReference type="Gene3D" id="1.10.490.10">
    <property type="entry name" value="Globins"/>
    <property type="match status" value="1"/>
</dbReference>
<evidence type="ECO:0000256" key="1">
    <source>
        <dbReference type="ARBA" id="ARBA00022448"/>
    </source>
</evidence>
<dbReference type="InterPro" id="IPR012292">
    <property type="entry name" value="Globin/Proto"/>
</dbReference>
<dbReference type="SUPFAM" id="SSF46458">
    <property type="entry name" value="Globin-like"/>
    <property type="match status" value="1"/>
</dbReference>
<feature type="binding site" description="distal binding residue" evidence="5">
    <location>
        <position position="92"/>
    </location>
    <ligand>
        <name>heme</name>
        <dbReference type="ChEBI" id="CHEBI:30413"/>
    </ligand>
    <ligandPart>
        <name>Fe</name>
        <dbReference type="ChEBI" id="CHEBI:18248"/>
    </ligandPart>
</feature>
<dbReference type="EMBL" id="JACHHP010000002">
    <property type="protein sequence ID" value="MBB5208108.1"/>
    <property type="molecule type" value="Genomic_DNA"/>
</dbReference>
<evidence type="ECO:0000313" key="6">
    <source>
        <dbReference type="EMBL" id="MBB5208108.1"/>
    </source>
</evidence>
<keyword evidence="3 5" id="KW-0479">Metal-binding</keyword>
<evidence type="ECO:0000256" key="5">
    <source>
        <dbReference type="PIRSR" id="PIRSR601486-1"/>
    </source>
</evidence>
<dbReference type="InterPro" id="IPR009050">
    <property type="entry name" value="Globin-like_sf"/>
</dbReference>
<organism evidence="6 7">
    <name type="scientific">Chiayiivirga flava</name>
    <dbReference type="NCBI Taxonomy" id="659595"/>
    <lineage>
        <taxon>Bacteria</taxon>
        <taxon>Pseudomonadati</taxon>
        <taxon>Pseudomonadota</taxon>
        <taxon>Gammaproteobacteria</taxon>
        <taxon>Lysobacterales</taxon>
        <taxon>Lysobacteraceae</taxon>
        <taxon>Chiayiivirga</taxon>
    </lineage>
</organism>
<keyword evidence="2 5" id="KW-0349">Heme</keyword>
<dbReference type="Proteomes" id="UP000521199">
    <property type="component" value="Unassembled WGS sequence"/>
</dbReference>
<dbReference type="AlphaFoldDB" id="A0A7W8D550"/>
<comment type="caution">
    <text evidence="6">The sequence shown here is derived from an EMBL/GenBank/DDBJ whole genome shotgun (WGS) entry which is preliminary data.</text>
</comment>
<evidence type="ECO:0000313" key="7">
    <source>
        <dbReference type="Proteomes" id="UP000521199"/>
    </source>
</evidence>
<gene>
    <name evidence="6" type="ORF">HNQ52_001637</name>
</gene>
<keyword evidence="7" id="KW-1185">Reference proteome</keyword>